<dbReference type="GO" id="GO:0003964">
    <property type="term" value="F:RNA-directed DNA polymerase activity"/>
    <property type="evidence" value="ECO:0007669"/>
    <property type="project" value="UniProtKB-KW"/>
</dbReference>
<name>A0A6L2NF10_TANCI</name>
<keyword evidence="1" id="KW-0548">Nucleotidyltransferase</keyword>
<organism evidence="1">
    <name type="scientific">Tanacetum cinerariifolium</name>
    <name type="common">Dalmatian daisy</name>
    <name type="synonym">Chrysanthemum cinerariifolium</name>
    <dbReference type="NCBI Taxonomy" id="118510"/>
    <lineage>
        <taxon>Eukaryota</taxon>
        <taxon>Viridiplantae</taxon>
        <taxon>Streptophyta</taxon>
        <taxon>Embryophyta</taxon>
        <taxon>Tracheophyta</taxon>
        <taxon>Spermatophyta</taxon>
        <taxon>Magnoliopsida</taxon>
        <taxon>eudicotyledons</taxon>
        <taxon>Gunneridae</taxon>
        <taxon>Pentapetalae</taxon>
        <taxon>asterids</taxon>
        <taxon>campanulids</taxon>
        <taxon>Asterales</taxon>
        <taxon>Asteraceae</taxon>
        <taxon>Asteroideae</taxon>
        <taxon>Anthemideae</taxon>
        <taxon>Anthemidinae</taxon>
        <taxon>Tanacetum</taxon>
    </lineage>
</organism>
<gene>
    <name evidence="1" type="ORF">Tci_056598</name>
</gene>
<proteinExistence type="predicted"/>
<dbReference type="EMBL" id="BKCJ010008935">
    <property type="protein sequence ID" value="GEU84620.1"/>
    <property type="molecule type" value="Genomic_DNA"/>
</dbReference>
<sequence length="143" mass="17302">MIESYEELVMKYKAEKVCYEEMVKMPLVDLKVLKRDMRQRRWMELFNDYGCETKYHMGKANIVVDAWRRKGRVKPRRVRDICRTIQAEISKKMLVTEIRESKMIGLEMEQETTKVVVIKERLKEAKDRQERVRLIVGNQTFRI</sequence>
<keyword evidence="1" id="KW-0808">Transferase</keyword>
<comment type="caution">
    <text evidence="1">The sequence shown here is derived from an EMBL/GenBank/DDBJ whole genome shotgun (WGS) entry which is preliminary data.</text>
</comment>
<protein>
    <submittedName>
        <fullName evidence="1">Putative reverse transcriptase domain-containing protein</fullName>
    </submittedName>
</protein>
<dbReference type="AlphaFoldDB" id="A0A6L2NF10"/>
<evidence type="ECO:0000313" key="1">
    <source>
        <dbReference type="EMBL" id="GEU84620.1"/>
    </source>
</evidence>
<keyword evidence="1" id="KW-0695">RNA-directed DNA polymerase</keyword>
<reference evidence="1" key="1">
    <citation type="journal article" date="2019" name="Sci. Rep.">
        <title>Draft genome of Tanacetum cinerariifolium, the natural source of mosquito coil.</title>
        <authorList>
            <person name="Yamashiro T."/>
            <person name="Shiraishi A."/>
            <person name="Satake H."/>
            <person name="Nakayama K."/>
        </authorList>
    </citation>
    <scope>NUCLEOTIDE SEQUENCE</scope>
</reference>
<accession>A0A6L2NF10</accession>